<comment type="caution">
    <text evidence="1">The sequence shown here is derived from an EMBL/GenBank/DDBJ whole genome shotgun (WGS) entry which is preliminary data.</text>
</comment>
<organism evidence="1 2">
    <name type="scientific">Elysia crispata</name>
    <name type="common">lettuce slug</name>
    <dbReference type="NCBI Taxonomy" id="231223"/>
    <lineage>
        <taxon>Eukaryota</taxon>
        <taxon>Metazoa</taxon>
        <taxon>Spiralia</taxon>
        <taxon>Lophotrochozoa</taxon>
        <taxon>Mollusca</taxon>
        <taxon>Gastropoda</taxon>
        <taxon>Heterobranchia</taxon>
        <taxon>Euthyneura</taxon>
        <taxon>Panpulmonata</taxon>
        <taxon>Sacoglossa</taxon>
        <taxon>Placobranchoidea</taxon>
        <taxon>Plakobranchidae</taxon>
        <taxon>Elysia</taxon>
    </lineage>
</organism>
<sequence>MRSSKFNYETCLQDWINYHCSSHGQGWVGGSFSPPANKDYSTALISHIRARWWADQNKSTRERPVQKHVPVYQGKFLV</sequence>
<protein>
    <submittedName>
        <fullName evidence="1">Uncharacterized protein</fullName>
    </submittedName>
</protein>
<evidence type="ECO:0000313" key="2">
    <source>
        <dbReference type="Proteomes" id="UP001283361"/>
    </source>
</evidence>
<name>A0AAE1A7U7_9GAST</name>
<accession>A0AAE1A7U7</accession>
<evidence type="ECO:0000313" key="1">
    <source>
        <dbReference type="EMBL" id="KAK3782885.1"/>
    </source>
</evidence>
<proteinExistence type="predicted"/>
<dbReference type="Proteomes" id="UP001283361">
    <property type="component" value="Unassembled WGS sequence"/>
</dbReference>
<dbReference type="AlphaFoldDB" id="A0AAE1A7U7"/>
<reference evidence="1" key="1">
    <citation type="journal article" date="2023" name="G3 (Bethesda)">
        <title>A reference genome for the long-term kleptoplast-retaining sea slug Elysia crispata morphotype clarki.</title>
        <authorList>
            <person name="Eastman K.E."/>
            <person name="Pendleton A.L."/>
            <person name="Shaikh M.A."/>
            <person name="Suttiyut T."/>
            <person name="Ogas R."/>
            <person name="Tomko P."/>
            <person name="Gavelis G."/>
            <person name="Widhalm J.R."/>
            <person name="Wisecaver J.H."/>
        </authorList>
    </citation>
    <scope>NUCLEOTIDE SEQUENCE</scope>
    <source>
        <strain evidence="1">ECLA1</strain>
    </source>
</reference>
<gene>
    <name evidence="1" type="ORF">RRG08_002514</name>
</gene>
<dbReference type="EMBL" id="JAWDGP010002483">
    <property type="protein sequence ID" value="KAK3782885.1"/>
    <property type="molecule type" value="Genomic_DNA"/>
</dbReference>
<keyword evidence="2" id="KW-1185">Reference proteome</keyword>